<protein>
    <recommendedName>
        <fullName evidence="3">Threonine dehydratase</fullName>
    </recommendedName>
</protein>
<evidence type="ECO:0008006" key="3">
    <source>
        <dbReference type="Google" id="ProtNLM"/>
    </source>
</evidence>
<evidence type="ECO:0000313" key="1">
    <source>
        <dbReference type="EMBL" id="MDH4766100.1"/>
    </source>
</evidence>
<organism evidence="1 2">
    <name type="scientific">Pseudomonas flavocrustae</name>
    <dbReference type="NCBI Taxonomy" id="2991719"/>
    <lineage>
        <taxon>Bacteria</taxon>
        <taxon>Pseudomonadati</taxon>
        <taxon>Pseudomonadota</taxon>
        <taxon>Gammaproteobacteria</taxon>
        <taxon>Pseudomonadales</taxon>
        <taxon>Pseudomonadaceae</taxon>
        <taxon>Pseudomonas</taxon>
    </lineage>
</organism>
<accession>A0ABT6IR13</accession>
<evidence type="ECO:0000313" key="2">
    <source>
        <dbReference type="Proteomes" id="UP001157461"/>
    </source>
</evidence>
<name>A0ABT6IR13_9PSED</name>
<comment type="caution">
    <text evidence="1">The sequence shown here is derived from an EMBL/GenBank/DDBJ whole genome shotgun (WGS) entry which is preliminary data.</text>
</comment>
<dbReference type="EMBL" id="JAPDIQ010000021">
    <property type="protein sequence ID" value="MDH4766100.1"/>
    <property type="molecule type" value="Genomic_DNA"/>
</dbReference>
<feature type="non-terminal residue" evidence="1">
    <location>
        <position position="1"/>
    </location>
</feature>
<keyword evidence="2" id="KW-1185">Reference proteome</keyword>
<dbReference type="Gene3D" id="3.40.1020.10">
    <property type="entry name" value="Biosynthetic Threonine Deaminase, Domain 3"/>
    <property type="match status" value="1"/>
</dbReference>
<proteinExistence type="predicted"/>
<sequence>HGAADGRVFAGLEASQAERPELLATLDAIGYRYWDETENPAYRLFIR</sequence>
<dbReference type="Proteomes" id="UP001157461">
    <property type="component" value="Unassembled WGS sequence"/>
</dbReference>
<dbReference type="InterPro" id="IPR045865">
    <property type="entry name" value="ACT-like_dom_sf"/>
</dbReference>
<dbReference type="InterPro" id="IPR038110">
    <property type="entry name" value="TD_ACT-like_sf"/>
</dbReference>
<gene>
    <name evidence="1" type="ORF">OMP44_24740</name>
</gene>
<dbReference type="RefSeq" id="WP_280311560.1">
    <property type="nucleotide sequence ID" value="NZ_JAPDIQ010000021.1"/>
</dbReference>
<reference evidence="1 2" key="1">
    <citation type="submission" date="2022-10" db="EMBL/GenBank/DDBJ databases">
        <title>A novel Pseudomonas species, isolated from Passiflora incarnata leaves.</title>
        <authorList>
            <person name="Cueva-Yesquen L.G."/>
            <person name="Fantinatti-Garboggini F."/>
        </authorList>
    </citation>
    <scope>NUCLEOTIDE SEQUENCE [LARGE SCALE GENOMIC DNA]</scope>
    <source>
        <strain evidence="1 2">CBMAI 2609</strain>
    </source>
</reference>
<dbReference type="SUPFAM" id="SSF55021">
    <property type="entry name" value="ACT-like"/>
    <property type="match status" value="1"/>
</dbReference>